<accession>A0ABN8Y466</accession>
<keyword evidence="3" id="KW-1185">Reference proteome</keyword>
<organism evidence="2 3">
    <name type="scientific">Rangifer tarandus platyrhynchus</name>
    <name type="common">Svalbard reindeer</name>
    <dbReference type="NCBI Taxonomy" id="3082113"/>
    <lineage>
        <taxon>Eukaryota</taxon>
        <taxon>Metazoa</taxon>
        <taxon>Chordata</taxon>
        <taxon>Craniata</taxon>
        <taxon>Vertebrata</taxon>
        <taxon>Euteleostomi</taxon>
        <taxon>Mammalia</taxon>
        <taxon>Eutheria</taxon>
        <taxon>Laurasiatheria</taxon>
        <taxon>Artiodactyla</taxon>
        <taxon>Ruminantia</taxon>
        <taxon>Pecora</taxon>
        <taxon>Cervidae</taxon>
        <taxon>Odocoileinae</taxon>
        <taxon>Rangifer</taxon>
    </lineage>
</organism>
<evidence type="ECO:0000313" key="3">
    <source>
        <dbReference type="Proteomes" id="UP001176941"/>
    </source>
</evidence>
<feature type="region of interest" description="Disordered" evidence="1">
    <location>
        <begin position="1"/>
        <end position="31"/>
    </location>
</feature>
<evidence type="ECO:0000313" key="2">
    <source>
        <dbReference type="EMBL" id="CAI9155367.1"/>
    </source>
</evidence>
<dbReference type="EMBL" id="OX459948">
    <property type="protein sequence ID" value="CAI9155367.1"/>
    <property type="molecule type" value="Genomic_DNA"/>
</dbReference>
<name>A0ABN8Y466_RANTA</name>
<reference evidence="2" key="1">
    <citation type="submission" date="2023-04" db="EMBL/GenBank/DDBJ databases">
        <authorList>
            <consortium name="ELIXIR-Norway"/>
        </authorList>
    </citation>
    <scope>NUCLEOTIDE SEQUENCE [LARGE SCALE GENOMIC DNA]</scope>
</reference>
<protein>
    <submittedName>
        <fullName evidence="2">Uncharacterized protein</fullName>
    </submittedName>
</protein>
<gene>
    <name evidence="2" type="ORF">MRATA1EN1_LOCUS4329</name>
</gene>
<evidence type="ECO:0000256" key="1">
    <source>
        <dbReference type="SAM" id="MobiDB-lite"/>
    </source>
</evidence>
<proteinExistence type="predicted"/>
<sequence>MEKNGQAGERGRVRARRRGLGGRGPGPPCEPVIGAWAPGGPGSRRPAAAALAARSCQRATGWRDSEHLRLGPPSLLRFTSLTTTDTRPLHLPPRGWRGEYWVLRVVPSP</sequence>
<dbReference type="Proteomes" id="UP001176941">
    <property type="component" value="Chromosome 12"/>
</dbReference>